<keyword evidence="1" id="KW-1133">Transmembrane helix</keyword>
<dbReference type="EMBL" id="JAGQFT010000187">
    <property type="protein sequence ID" value="MBR0563843.1"/>
    <property type="molecule type" value="Genomic_DNA"/>
</dbReference>
<sequence>MPSRSLRDRLLWAGIAAPLLFPVALLTVAALTPGYDHARHAIALLGSPGAAFAGAWNLAGLLLPGLLLVASAWALGAPLARDGVGSAGRIGLWMLAFSGTAFAARGVLPFPADDAYGAAARLHAASHAFALVAFAPGALLVSASTRFRAGWRALTVLGPALVAAFVLAVVWPAGVLVPAFVDAPGAAERLTLALYFGWFLLAAGVALRRESRRG</sequence>
<reference evidence="3 4" key="1">
    <citation type="journal article" date="2021" name="Microbiol. Resour. Announc.">
        <title>Draft Genome Sequence of Coralloluteibacterium stylophorae LMG 29479T.</title>
        <authorList>
            <person name="Karlyshev A.V."/>
            <person name="Kudryashova E.B."/>
            <person name="Ariskina E.V."/>
            <person name="Conroy A.P."/>
            <person name="Abidueva E.Y."/>
        </authorList>
    </citation>
    <scope>NUCLEOTIDE SEQUENCE [LARGE SCALE GENOMIC DNA]</scope>
    <source>
        <strain evidence="3 4">LMG 29479</strain>
    </source>
</reference>
<keyword evidence="1" id="KW-0472">Membrane</keyword>
<proteinExistence type="predicted"/>
<feature type="transmembrane region" description="Helical" evidence="1">
    <location>
        <begin position="120"/>
        <end position="141"/>
    </location>
</feature>
<feature type="transmembrane region" description="Helical" evidence="1">
    <location>
        <begin position="189"/>
        <end position="207"/>
    </location>
</feature>
<dbReference type="Pfam" id="PF06197">
    <property type="entry name" value="DUF998"/>
    <property type="match status" value="1"/>
</dbReference>
<keyword evidence="4" id="KW-1185">Reference proteome</keyword>
<evidence type="ECO:0000256" key="1">
    <source>
        <dbReference type="SAM" id="Phobius"/>
    </source>
</evidence>
<dbReference type="AlphaFoldDB" id="A0A8J8B0W8"/>
<protein>
    <submittedName>
        <fullName evidence="2">DUF998 domain-containing protein</fullName>
    </submittedName>
</protein>
<evidence type="ECO:0000313" key="2">
    <source>
        <dbReference type="EMBL" id="MBR0563843.1"/>
    </source>
</evidence>
<evidence type="ECO:0000313" key="4">
    <source>
        <dbReference type="Proteomes" id="UP000675747"/>
    </source>
</evidence>
<name>A0A8J8B0W8_9GAMM</name>
<evidence type="ECO:0000313" key="3">
    <source>
        <dbReference type="EMBL" id="MBS7456217.1"/>
    </source>
</evidence>
<keyword evidence="1" id="KW-0812">Transmembrane</keyword>
<feature type="transmembrane region" description="Helical" evidence="1">
    <location>
        <begin position="153"/>
        <end position="177"/>
    </location>
</feature>
<feature type="transmembrane region" description="Helical" evidence="1">
    <location>
        <begin position="87"/>
        <end position="108"/>
    </location>
</feature>
<feature type="transmembrane region" description="Helical" evidence="1">
    <location>
        <begin position="53"/>
        <end position="75"/>
    </location>
</feature>
<gene>
    <name evidence="3" type="ORF">KB893_003585</name>
    <name evidence="2" type="ORF">KB893_15185</name>
</gene>
<dbReference type="EMBL" id="JAGQFT020000002">
    <property type="protein sequence ID" value="MBS7456217.1"/>
    <property type="molecule type" value="Genomic_DNA"/>
</dbReference>
<reference evidence="2" key="2">
    <citation type="submission" date="2021-04" db="EMBL/GenBank/DDBJ databases">
        <authorList>
            <person name="Karlyshev A.V."/>
        </authorList>
    </citation>
    <scope>NUCLEOTIDE SEQUENCE</scope>
    <source>
        <strain evidence="2">LMG 29479</strain>
    </source>
</reference>
<accession>A0A8J8B0W8</accession>
<dbReference type="Proteomes" id="UP000675747">
    <property type="component" value="Unassembled WGS sequence"/>
</dbReference>
<comment type="caution">
    <text evidence="2">The sequence shown here is derived from an EMBL/GenBank/DDBJ whole genome shotgun (WGS) entry which is preliminary data.</text>
</comment>
<dbReference type="InterPro" id="IPR009339">
    <property type="entry name" value="DUF998"/>
</dbReference>
<organism evidence="2">
    <name type="scientific">Coralloluteibacterium stylophorae</name>
    <dbReference type="NCBI Taxonomy" id="1776034"/>
    <lineage>
        <taxon>Bacteria</taxon>
        <taxon>Pseudomonadati</taxon>
        <taxon>Pseudomonadota</taxon>
        <taxon>Gammaproteobacteria</taxon>
        <taxon>Lysobacterales</taxon>
        <taxon>Lysobacteraceae</taxon>
        <taxon>Coralloluteibacterium</taxon>
    </lineage>
</organism>
<dbReference type="RefSeq" id="WP_211927734.1">
    <property type="nucleotide sequence ID" value="NZ_JAGQFT020000002.1"/>
</dbReference>